<proteinExistence type="predicted"/>
<reference evidence="2 3" key="1">
    <citation type="journal article" date="2024" name="J Genomics">
        <title>Draft genome sequencing and assembly of Favolaschia claudopus CIRM-BRFM 2984 isolated from oak limbs.</title>
        <authorList>
            <person name="Navarro D."/>
            <person name="Drula E."/>
            <person name="Chaduli D."/>
            <person name="Cazenave R."/>
            <person name="Ahrendt S."/>
            <person name="Wang J."/>
            <person name="Lipzen A."/>
            <person name="Daum C."/>
            <person name="Barry K."/>
            <person name="Grigoriev I.V."/>
            <person name="Favel A."/>
            <person name="Rosso M.N."/>
            <person name="Martin F."/>
        </authorList>
    </citation>
    <scope>NUCLEOTIDE SEQUENCE [LARGE SCALE GENOMIC DNA]</scope>
    <source>
        <strain evidence="2 3">CIRM-BRFM 2984</strain>
    </source>
</reference>
<accession>A0AAV9ZK10</accession>
<sequence length="108" mass="12890">MAYSENFMIECDEDEAERTRSLRREAQRKRRDAQDLEHRDAARRKNTAAQYNARHQAESQRRTEKWWDVVAELNKSVVKVPLRLKWNRNCKYCGIKVLYSSCKLGKIS</sequence>
<organism evidence="2 3">
    <name type="scientific">Favolaschia claudopus</name>
    <dbReference type="NCBI Taxonomy" id="2862362"/>
    <lineage>
        <taxon>Eukaryota</taxon>
        <taxon>Fungi</taxon>
        <taxon>Dikarya</taxon>
        <taxon>Basidiomycota</taxon>
        <taxon>Agaricomycotina</taxon>
        <taxon>Agaricomycetes</taxon>
        <taxon>Agaricomycetidae</taxon>
        <taxon>Agaricales</taxon>
        <taxon>Marasmiineae</taxon>
        <taxon>Mycenaceae</taxon>
        <taxon>Favolaschia</taxon>
    </lineage>
</organism>
<gene>
    <name evidence="2" type="ORF">R3P38DRAFT_2806542</name>
</gene>
<evidence type="ECO:0000256" key="1">
    <source>
        <dbReference type="SAM" id="MobiDB-lite"/>
    </source>
</evidence>
<feature type="region of interest" description="Disordered" evidence="1">
    <location>
        <begin position="18"/>
        <end position="61"/>
    </location>
</feature>
<comment type="caution">
    <text evidence="2">The sequence shown here is derived from an EMBL/GenBank/DDBJ whole genome shotgun (WGS) entry which is preliminary data.</text>
</comment>
<evidence type="ECO:0000313" key="2">
    <source>
        <dbReference type="EMBL" id="KAK6984538.1"/>
    </source>
</evidence>
<protein>
    <recommendedName>
        <fullName evidence="4">Recombination activating protein 1</fullName>
    </recommendedName>
</protein>
<dbReference type="EMBL" id="JAWWNJ010000137">
    <property type="protein sequence ID" value="KAK6984538.1"/>
    <property type="molecule type" value="Genomic_DNA"/>
</dbReference>
<dbReference type="Proteomes" id="UP001362999">
    <property type="component" value="Unassembled WGS sequence"/>
</dbReference>
<dbReference type="AlphaFoldDB" id="A0AAV9ZK10"/>
<keyword evidence="3" id="KW-1185">Reference proteome</keyword>
<evidence type="ECO:0008006" key="4">
    <source>
        <dbReference type="Google" id="ProtNLM"/>
    </source>
</evidence>
<evidence type="ECO:0000313" key="3">
    <source>
        <dbReference type="Proteomes" id="UP001362999"/>
    </source>
</evidence>
<name>A0AAV9ZK10_9AGAR</name>